<dbReference type="InterPro" id="IPR033433">
    <property type="entry name" value="GtaA_N"/>
</dbReference>
<dbReference type="InterPro" id="IPR008928">
    <property type="entry name" value="6-hairpin_glycosidase_sf"/>
</dbReference>
<dbReference type="Proteomes" id="UP000018362">
    <property type="component" value="Unassembled WGS sequence"/>
</dbReference>
<dbReference type="InterPro" id="IPR052743">
    <property type="entry name" value="Glutaminase_GtaA"/>
</dbReference>
<evidence type="ECO:0000313" key="4">
    <source>
        <dbReference type="EMBL" id="CDA72217.1"/>
    </source>
</evidence>
<dbReference type="GO" id="GO:0005975">
    <property type="term" value="P:carbohydrate metabolic process"/>
    <property type="evidence" value="ECO:0007669"/>
    <property type="project" value="InterPro"/>
</dbReference>
<reference evidence="4" key="1">
    <citation type="submission" date="2012-11" db="EMBL/GenBank/DDBJ databases">
        <title>Dependencies among metagenomic species, viruses, plasmids and units of genetic variation.</title>
        <authorList>
            <person name="Nielsen H.B."/>
            <person name="Almeida M."/>
            <person name="Juncker A.S."/>
            <person name="Rasmussen S."/>
            <person name="Li J."/>
            <person name="Sunagawa S."/>
            <person name="Plichta D."/>
            <person name="Gautier L."/>
            <person name="Le Chatelier E."/>
            <person name="Peletier E."/>
            <person name="Bonde I."/>
            <person name="Nielsen T."/>
            <person name="Manichanh C."/>
            <person name="Arumugam M."/>
            <person name="Batto J."/>
            <person name="Santos M.B.Q.D."/>
            <person name="Blom N."/>
            <person name="Borruel N."/>
            <person name="Burgdorf K.S."/>
            <person name="Boumezbeur F."/>
            <person name="Casellas F."/>
            <person name="Dore J."/>
            <person name="Guarner F."/>
            <person name="Hansen T."/>
            <person name="Hildebrand F."/>
            <person name="Kaas R.S."/>
            <person name="Kennedy S."/>
            <person name="Kristiansen K."/>
            <person name="Kultima J.R."/>
            <person name="Leonard P."/>
            <person name="Levenez F."/>
            <person name="Lund O."/>
            <person name="Moumen B."/>
            <person name="Le Paslier D."/>
            <person name="Pons N."/>
            <person name="Pedersen O."/>
            <person name="Prifti E."/>
            <person name="Qin J."/>
            <person name="Raes J."/>
            <person name="Tap J."/>
            <person name="Tims S."/>
            <person name="Ussery D.W."/>
            <person name="Yamada T."/>
            <person name="MetaHit consortium"/>
            <person name="Renault P."/>
            <person name="Sicheritz-Ponten T."/>
            <person name="Bork P."/>
            <person name="Wang J."/>
            <person name="Brunak S."/>
            <person name="Ehrlich S.D."/>
        </authorList>
    </citation>
    <scope>NUCLEOTIDE SEQUENCE [LARGE SCALE GENOMIC DNA]</scope>
</reference>
<evidence type="ECO:0008006" key="6">
    <source>
        <dbReference type="Google" id="ProtNLM"/>
    </source>
</evidence>
<name>R6D380_9BACT</name>
<dbReference type="Pfam" id="PF16334">
    <property type="entry name" value="DUF4964"/>
    <property type="match status" value="1"/>
</dbReference>
<evidence type="ECO:0000259" key="2">
    <source>
        <dbReference type="Pfam" id="PF16335"/>
    </source>
</evidence>
<evidence type="ECO:0000259" key="1">
    <source>
        <dbReference type="Pfam" id="PF16334"/>
    </source>
</evidence>
<feature type="domain" description="DUF4964" evidence="1">
    <location>
        <begin position="15"/>
        <end position="96"/>
    </location>
</feature>
<dbReference type="SUPFAM" id="SSF49785">
    <property type="entry name" value="Galactose-binding domain-like"/>
    <property type="match status" value="1"/>
</dbReference>
<accession>R6D380</accession>
<dbReference type="InterPro" id="IPR032514">
    <property type="entry name" value="GtaA_central"/>
</dbReference>
<dbReference type="InterPro" id="IPR032515">
    <property type="entry name" value="DUF4964"/>
</dbReference>
<dbReference type="SUPFAM" id="SSF48208">
    <property type="entry name" value="Six-hairpin glycosidases"/>
    <property type="match status" value="1"/>
</dbReference>
<feature type="domain" description="Glutaminase A N-terminal" evidence="3">
    <location>
        <begin position="260"/>
        <end position="477"/>
    </location>
</feature>
<organism evidence="4 5">
    <name type="scientific">Phocaeicola coprocola CAG:162</name>
    <dbReference type="NCBI Taxonomy" id="1263040"/>
    <lineage>
        <taxon>Bacteria</taxon>
        <taxon>Pseudomonadati</taxon>
        <taxon>Bacteroidota</taxon>
        <taxon>Bacteroidia</taxon>
        <taxon>Bacteroidales</taxon>
        <taxon>Bacteroidaceae</taxon>
        <taxon>Phocaeicola</taxon>
    </lineage>
</organism>
<dbReference type="PANTHER" id="PTHR31987:SF1">
    <property type="entry name" value="GLUTAMINASE A"/>
    <property type="match status" value="1"/>
</dbReference>
<comment type="caution">
    <text evidence="4">The sequence shown here is derived from an EMBL/GenBank/DDBJ whole genome shotgun (WGS) entry which is preliminary data.</text>
</comment>
<sequence length="830" mass="92731">MKLKSLFCIGMAAISMCSCNNGGGQKMTHIPNQLRAPMYPLVTIDPYTSAWSASDKLFDSPVKHWTGKNFPLLGVAKVDGVSYRFMGDEELELYPVCGTSEQEDWTGKYTVKQPVEGWEKADFNDGAWKEGAGAFGTKENEPTAKTQWGDEFIWVRRWIDVKEDLSSKNLYLEYSHDDDVVIYINGIEIVSTGNSAKKYQYVKLPAEAIASLKPGKNLIAAYCHNRVGNGLLDFGLMAEKDNTRCFTQTADQTSVDAQATQTYYSFTCGPVNLNIKFTAPLLMENLDLMTRPVNYLSYETVSNDGQAHDVSLYFEAAPQWAVDQPYQKSVSKTGSAEGITYVSTGSAEQNILAKRGDDLRIDWGYFYMAAPQSENISVAAGDGIALRKAFVAGNSLDSQSTGGFDKLVLSCDLGNKKNASGYVMLAYDDIYSIQYFGQNLRPYWNRNENETIFSQMKKAVAEYDGLMEQCTAFDSKLFTEAGNAGGREYAELCALAYRQVMAAHKLVESPEGELLYLSKENFSNGCINTVDLTYPSAPLFLVYNPELQKGMMNGIFYYSESGKWNKPFAAHDLGTYPLANGQVYGGDMPVEESGNMLILAAAIATVEGNAQYAEKHWEVLTTWADYLLEKGLDPENQLCTDDFAGHFAHNANLSIKAILGVASYGKLAGMLGKQDIAEKYISKAKDMAAQWIKMADDGDHYRLTFDKPGTWSQKYNLVWDKLLGLNIFPESVAQKEIAYYLTKQNTYGLPLDSRETYTKNDWIMWTAAMSNDTATFKKFISPIYKFMNETPDRVPMSDWTWTIEPNQRGFQARSVIGGYWMQVLKGKLIQ</sequence>
<dbReference type="EMBL" id="CBCJ010000194">
    <property type="protein sequence ID" value="CDA72217.1"/>
    <property type="molecule type" value="Genomic_DNA"/>
</dbReference>
<dbReference type="Pfam" id="PF17168">
    <property type="entry name" value="DUF5127"/>
    <property type="match status" value="1"/>
</dbReference>
<dbReference type="PROSITE" id="PS51257">
    <property type="entry name" value="PROKAR_LIPOPROTEIN"/>
    <property type="match status" value="1"/>
</dbReference>
<dbReference type="RefSeq" id="WP_022125038.1">
    <property type="nucleotide sequence ID" value="NZ_FR880881.1"/>
</dbReference>
<dbReference type="InterPro" id="IPR008979">
    <property type="entry name" value="Galactose-bd-like_sf"/>
</dbReference>
<dbReference type="AlphaFoldDB" id="R6D380"/>
<feature type="domain" description="Glutaminase A central" evidence="2">
    <location>
        <begin position="486"/>
        <end position="822"/>
    </location>
</feature>
<dbReference type="Gene3D" id="2.60.120.260">
    <property type="entry name" value="Galactose-binding domain-like"/>
    <property type="match status" value="1"/>
</dbReference>
<dbReference type="Pfam" id="PF16335">
    <property type="entry name" value="GtaA_6_Hairpin"/>
    <property type="match status" value="1"/>
</dbReference>
<evidence type="ECO:0000259" key="3">
    <source>
        <dbReference type="Pfam" id="PF17168"/>
    </source>
</evidence>
<protein>
    <recommendedName>
        <fullName evidence="6">Glutaminase A</fullName>
    </recommendedName>
</protein>
<gene>
    <name evidence="4" type="ORF">BN509_00463</name>
</gene>
<dbReference type="PANTHER" id="PTHR31987">
    <property type="entry name" value="GLUTAMINASE A-RELATED"/>
    <property type="match status" value="1"/>
</dbReference>
<proteinExistence type="predicted"/>
<evidence type="ECO:0000313" key="5">
    <source>
        <dbReference type="Proteomes" id="UP000018362"/>
    </source>
</evidence>